<reference evidence="1" key="1">
    <citation type="submission" date="2020-05" db="EMBL/GenBank/DDBJ databases">
        <title>Large-scale comparative analyses of tick genomes elucidate their genetic diversity and vector capacities.</title>
        <authorList>
            <person name="Jia N."/>
            <person name="Wang J."/>
            <person name="Shi W."/>
            <person name="Du L."/>
            <person name="Sun Y."/>
            <person name="Zhan W."/>
            <person name="Jiang J."/>
            <person name="Wang Q."/>
            <person name="Zhang B."/>
            <person name="Ji P."/>
            <person name="Sakyi L.B."/>
            <person name="Cui X."/>
            <person name="Yuan T."/>
            <person name="Jiang B."/>
            <person name="Yang W."/>
            <person name="Lam T.T.-Y."/>
            <person name="Chang Q."/>
            <person name="Ding S."/>
            <person name="Wang X."/>
            <person name="Zhu J."/>
            <person name="Ruan X."/>
            <person name="Zhao L."/>
            <person name="Wei J."/>
            <person name="Que T."/>
            <person name="Du C."/>
            <person name="Cheng J."/>
            <person name="Dai P."/>
            <person name="Han X."/>
            <person name="Huang E."/>
            <person name="Gao Y."/>
            <person name="Liu J."/>
            <person name="Shao H."/>
            <person name="Ye R."/>
            <person name="Li L."/>
            <person name="Wei W."/>
            <person name="Wang X."/>
            <person name="Wang C."/>
            <person name="Yang T."/>
            <person name="Huo Q."/>
            <person name="Li W."/>
            <person name="Guo W."/>
            <person name="Chen H."/>
            <person name="Zhou L."/>
            <person name="Ni X."/>
            <person name="Tian J."/>
            <person name="Zhou Y."/>
            <person name="Sheng Y."/>
            <person name="Liu T."/>
            <person name="Pan Y."/>
            <person name="Xia L."/>
            <person name="Li J."/>
            <person name="Zhao F."/>
            <person name="Cao W."/>
        </authorList>
    </citation>
    <scope>NUCLEOTIDE SEQUENCE</scope>
    <source>
        <strain evidence="1">Dsil-2018</strain>
    </source>
</reference>
<keyword evidence="2" id="KW-1185">Reference proteome</keyword>
<proteinExistence type="predicted"/>
<dbReference type="EMBL" id="CM023471">
    <property type="protein sequence ID" value="KAH7965795.1"/>
    <property type="molecule type" value="Genomic_DNA"/>
</dbReference>
<organism evidence="1 2">
    <name type="scientific">Dermacentor silvarum</name>
    <name type="common">Tick</name>
    <dbReference type="NCBI Taxonomy" id="543639"/>
    <lineage>
        <taxon>Eukaryota</taxon>
        <taxon>Metazoa</taxon>
        <taxon>Ecdysozoa</taxon>
        <taxon>Arthropoda</taxon>
        <taxon>Chelicerata</taxon>
        <taxon>Arachnida</taxon>
        <taxon>Acari</taxon>
        <taxon>Parasitiformes</taxon>
        <taxon>Ixodida</taxon>
        <taxon>Ixodoidea</taxon>
        <taxon>Ixodidae</taxon>
        <taxon>Rhipicephalinae</taxon>
        <taxon>Dermacentor</taxon>
    </lineage>
</organism>
<protein>
    <submittedName>
        <fullName evidence="1">Uncharacterized protein</fullName>
    </submittedName>
</protein>
<accession>A0ACB8DCM6</accession>
<comment type="caution">
    <text evidence="1">The sequence shown here is derived from an EMBL/GenBank/DDBJ whole genome shotgun (WGS) entry which is preliminary data.</text>
</comment>
<dbReference type="Proteomes" id="UP000821865">
    <property type="component" value="Chromosome 2"/>
</dbReference>
<evidence type="ECO:0000313" key="1">
    <source>
        <dbReference type="EMBL" id="KAH7965795.1"/>
    </source>
</evidence>
<gene>
    <name evidence="1" type="ORF">HPB49_011005</name>
</gene>
<sequence>MNPAFHDGRRKDRAEALQTRYTGRQDALYTDAAEYDSKAAYAAVAVREDGTIMVCCTVSGVETVEAEEVALAVSQRGAKVVISDSKNAVRNYESGRVTETAIRILNRDGGPRQLVLLVWAPAHQGLRGNEEAHSVARGLTYRSTPGTSQVTETINRRGDMRAYQEITVYYRLNRQIYPAADRTLSK</sequence>
<evidence type="ECO:0000313" key="2">
    <source>
        <dbReference type="Proteomes" id="UP000821865"/>
    </source>
</evidence>
<name>A0ACB8DCM6_DERSI</name>